<gene>
    <name evidence="1" type="ORF">EVOR1521_LOCUS26612</name>
</gene>
<dbReference type="EMBL" id="CAUJNA010003524">
    <property type="protein sequence ID" value="CAJ1404084.1"/>
    <property type="molecule type" value="Genomic_DNA"/>
</dbReference>
<organism evidence="1 2">
    <name type="scientific">Effrenium voratum</name>
    <dbReference type="NCBI Taxonomy" id="2562239"/>
    <lineage>
        <taxon>Eukaryota</taxon>
        <taxon>Sar</taxon>
        <taxon>Alveolata</taxon>
        <taxon>Dinophyceae</taxon>
        <taxon>Suessiales</taxon>
        <taxon>Symbiodiniaceae</taxon>
        <taxon>Effrenium</taxon>
    </lineage>
</organism>
<dbReference type="GO" id="GO:0031146">
    <property type="term" value="P:SCF-dependent proteasomal ubiquitin-dependent protein catabolic process"/>
    <property type="evidence" value="ECO:0007669"/>
    <property type="project" value="TreeGrafter"/>
</dbReference>
<accession>A0AA36JE94</accession>
<dbReference type="GO" id="GO:0019005">
    <property type="term" value="C:SCF ubiquitin ligase complex"/>
    <property type="evidence" value="ECO:0007669"/>
    <property type="project" value="TreeGrafter"/>
</dbReference>
<dbReference type="AlphaFoldDB" id="A0AA36JE94"/>
<protein>
    <submittedName>
        <fullName evidence="1">Uncharacterized protein</fullName>
    </submittedName>
</protein>
<dbReference type="Proteomes" id="UP001178507">
    <property type="component" value="Unassembled WGS sequence"/>
</dbReference>
<dbReference type="PANTHER" id="PTHR13318:SF95">
    <property type="entry name" value="F-BOX PROTEIN YLR352W"/>
    <property type="match status" value="1"/>
</dbReference>
<comment type="caution">
    <text evidence="1">The sequence shown here is derived from an EMBL/GenBank/DDBJ whole genome shotgun (WGS) entry which is preliminary data.</text>
</comment>
<sequence length="156" mass="17294">MQALTLKARVDLLRPLPLGSAARLACLSTSWRKAAVEWLQRLQQLSLAPYSQRVDDDALLALVRHCVCLQEVNLCGCCITDRGLQGLLRCGKLSSLNLSCLPRISADALEELCAQLPVQWLELSGCTGIREVDLVRRFGRFMDLDEDEDGLNKVQG</sequence>
<reference evidence="1" key="1">
    <citation type="submission" date="2023-08" db="EMBL/GenBank/DDBJ databases">
        <authorList>
            <person name="Chen Y."/>
            <person name="Shah S."/>
            <person name="Dougan E. K."/>
            <person name="Thang M."/>
            <person name="Chan C."/>
        </authorList>
    </citation>
    <scope>NUCLEOTIDE SEQUENCE</scope>
</reference>
<dbReference type="SUPFAM" id="SSF52047">
    <property type="entry name" value="RNI-like"/>
    <property type="match status" value="1"/>
</dbReference>
<proteinExistence type="predicted"/>
<dbReference type="Gene3D" id="3.80.10.10">
    <property type="entry name" value="Ribonuclease Inhibitor"/>
    <property type="match status" value="1"/>
</dbReference>
<name>A0AA36JE94_9DINO</name>
<evidence type="ECO:0000313" key="2">
    <source>
        <dbReference type="Proteomes" id="UP001178507"/>
    </source>
</evidence>
<dbReference type="PANTHER" id="PTHR13318">
    <property type="entry name" value="PARTNER OF PAIRED, ISOFORM B-RELATED"/>
    <property type="match status" value="1"/>
</dbReference>
<evidence type="ECO:0000313" key="1">
    <source>
        <dbReference type="EMBL" id="CAJ1404084.1"/>
    </source>
</evidence>
<keyword evidence="2" id="KW-1185">Reference proteome</keyword>
<dbReference type="InterPro" id="IPR032675">
    <property type="entry name" value="LRR_dom_sf"/>
</dbReference>